<dbReference type="STRING" id="1469647.BC351_00380"/>
<dbReference type="Proteomes" id="UP000190626">
    <property type="component" value="Unassembled WGS sequence"/>
</dbReference>
<accession>A0A1V4HSD0</accession>
<organism evidence="1 2">
    <name type="scientific">Paenibacillus ferrarius</name>
    <dbReference type="NCBI Taxonomy" id="1469647"/>
    <lineage>
        <taxon>Bacteria</taxon>
        <taxon>Bacillati</taxon>
        <taxon>Bacillota</taxon>
        <taxon>Bacilli</taxon>
        <taxon>Bacillales</taxon>
        <taxon>Paenibacillaceae</taxon>
        <taxon>Paenibacillus</taxon>
    </lineage>
</organism>
<dbReference type="AlphaFoldDB" id="A0A1V4HSD0"/>
<dbReference type="RefSeq" id="WP_079408728.1">
    <property type="nucleotide sequence ID" value="NZ_MBTG01000001.1"/>
</dbReference>
<evidence type="ECO:0000313" key="1">
    <source>
        <dbReference type="EMBL" id="OPH61732.1"/>
    </source>
</evidence>
<gene>
    <name evidence="1" type="ORF">BC351_00380</name>
</gene>
<sequence length="93" mass="10326">MGFLIIGLIVGVVADRYVLPLCDMLLELISQCAARKSTSIQIDTNLMSLDYQEIADQGGNLSPAIGFLSDKQDEDENLLDEEEYLRNTIGFIK</sequence>
<comment type="caution">
    <text evidence="1">The sequence shown here is derived from an EMBL/GenBank/DDBJ whole genome shotgun (WGS) entry which is preliminary data.</text>
</comment>
<proteinExistence type="predicted"/>
<dbReference type="EMBL" id="MBTG01000001">
    <property type="protein sequence ID" value="OPH61732.1"/>
    <property type="molecule type" value="Genomic_DNA"/>
</dbReference>
<protein>
    <submittedName>
        <fullName evidence="1">Uncharacterized protein</fullName>
    </submittedName>
</protein>
<reference evidence="2" key="1">
    <citation type="submission" date="2016-07" db="EMBL/GenBank/DDBJ databases">
        <authorList>
            <person name="Florea S."/>
            <person name="Webb J.S."/>
            <person name="Jaromczyk J."/>
            <person name="Schardl C.L."/>
        </authorList>
    </citation>
    <scope>NUCLEOTIDE SEQUENCE [LARGE SCALE GENOMIC DNA]</scope>
    <source>
        <strain evidence="2">CY1</strain>
    </source>
</reference>
<name>A0A1V4HSD0_9BACL</name>
<keyword evidence="2" id="KW-1185">Reference proteome</keyword>
<evidence type="ECO:0000313" key="2">
    <source>
        <dbReference type="Proteomes" id="UP000190626"/>
    </source>
</evidence>